<feature type="compositionally biased region" description="Basic and acidic residues" evidence="7">
    <location>
        <begin position="1469"/>
        <end position="1485"/>
    </location>
</feature>
<evidence type="ECO:0000259" key="10">
    <source>
        <dbReference type="PROSITE" id="PS51258"/>
    </source>
</evidence>
<dbReference type="GO" id="GO:0017075">
    <property type="term" value="F:syntaxin-1 binding"/>
    <property type="evidence" value="ECO:0007669"/>
    <property type="project" value="TreeGrafter"/>
</dbReference>
<dbReference type="PROSITE" id="PS00479">
    <property type="entry name" value="ZF_DAG_PE_1"/>
    <property type="match status" value="1"/>
</dbReference>
<dbReference type="RefSeq" id="XP_031426149.2">
    <property type="nucleotide sequence ID" value="XM_031570289.2"/>
</dbReference>
<feature type="domain" description="C2" evidence="8">
    <location>
        <begin position="2030"/>
        <end position="2157"/>
    </location>
</feature>
<dbReference type="GO" id="GO:0099525">
    <property type="term" value="P:presynaptic dense core vesicle exocytosis"/>
    <property type="evidence" value="ECO:0007669"/>
    <property type="project" value="TreeGrafter"/>
</dbReference>
<feature type="region of interest" description="Disordered" evidence="7">
    <location>
        <begin position="717"/>
        <end position="781"/>
    </location>
</feature>
<gene>
    <name evidence="13" type="primary">LOC105889922</name>
</gene>
<feature type="domain" description="Phorbol-ester/DAG-type" evidence="9">
    <location>
        <begin position="994"/>
        <end position="1044"/>
    </location>
</feature>
<dbReference type="InterPro" id="IPR014770">
    <property type="entry name" value="Munc13_1"/>
</dbReference>
<keyword evidence="4" id="KW-0863">Zinc-finger</keyword>
<dbReference type="GO" id="GO:0031594">
    <property type="term" value="C:neuromuscular junction"/>
    <property type="evidence" value="ECO:0007669"/>
    <property type="project" value="TreeGrafter"/>
</dbReference>
<keyword evidence="2" id="KW-0479">Metal-binding</keyword>
<dbReference type="PROSITE" id="PS50081">
    <property type="entry name" value="ZF_DAG_PE_2"/>
    <property type="match status" value="1"/>
</dbReference>
<dbReference type="KEGG" id="char:105889922"/>
<dbReference type="GO" id="GO:0061789">
    <property type="term" value="P:dense core granule priming"/>
    <property type="evidence" value="ECO:0007669"/>
    <property type="project" value="TreeGrafter"/>
</dbReference>
<dbReference type="PROSITE" id="PS51259">
    <property type="entry name" value="MHD2"/>
    <property type="match status" value="1"/>
</dbReference>
<evidence type="ECO:0000256" key="5">
    <source>
        <dbReference type="ARBA" id="ARBA00022833"/>
    </source>
</evidence>
<dbReference type="FunFam" id="2.60.40.150:FF:000002">
    <property type="entry name" value="Protein unc-13 homolog B"/>
    <property type="match status" value="1"/>
</dbReference>
<dbReference type="Proteomes" id="UP000515152">
    <property type="component" value="Chromosome 7"/>
</dbReference>
<dbReference type="GO" id="GO:0008270">
    <property type="term" value="F:zinc ion binding"/>
    <property type="evidence" value="ECO:0007669"/>
    <property type="project" value="UniProtKB-KW"/>
</dbReference>
<dbReference type="GeneID" id="105889922"/>
<feature type="region of interest" description="Disordered" evidence="7">
    <location>
        <begin position="814"/>
        <end position="836"/>
    </location>
</feature>
<dbReference type="Pfam" id="PF00130">
    <property type="entry name" value="C1_1"/>
    <property type="match status" value="1"/>
</dbReference>
<evidence type="ECO:0000256" key="7">
    <source>
        <dbReference type="SAM" id="MobiDB-lite"/>
    </source>
</evidence>
<keyword evidence="5" id="KW-0862">Zinc</keyword>
<organism evidence="12 13">
    <name type="scientific">Clupea harengus</name>
    <name type="common">Atlantic herring</name>
    <dbReference type="NCBI Taxonomy" id="7950"/>
    <lineage>
        <taxon>Eukaryota</taxon>
        <taxon>Metazoa</taxon>
        <taxon>Chordata</taxon>
        <taxon>Craniata</taxon>
        <taxon>Vertebrata</taxon>
        <taxon>Euteleostomi</taxon>
        <taxon>Actinopterygii</taxon>
        <taxon>Neopterygii</taxon>
        <taxon>Teleostei</taxon>
        <taxon>Clupei</taxon>
        <taxon>Clupeiformes</taxon>
        <taxon>Clupeoidei</taxon>
        <taxon>Clupeidae</taxon>
        <taxon>Clupea</taxon>
    </lineage>
</organism>
<dbReference type="FunFam" id="3.30.60.20:FF:000001">
    <property type="entry name" value="Protein unc-13 homolog B"/>
    <property type="match status" value="1"/>
</dbReference>
<dbReference type="PROSITE" id="PS50004">
    <property type="entry name" value="C2"/>
    <property type="match status" value="2"/>
</dbReference>
<dbReference type="GO" id="GO:0098831">
    <property type="term" value="C:presynaptic active zone cytoplasmic component"/>
    <property type="evidence" value="ECO:0007669"/>
    <property type="project" value="TreeGrafter"/>
</dbReference>
<evidence type="ECO:0000313" key="13">
    <source>
        <dbReference type="RefSeq" id="XP_031426149.2"/>
    </source>
</evidence>
<dbReference type="InterPro" id="IPR010439">
    <property type="entry name" value="MUN_dom"/>
</dbReference>
<dbReference type="Pfam" id="PF06292">
    <property type="entry name" value="MUN"/>
    <property type="match status" value="3"/>
</dbReference>
<sequence>MFSRNCFNGQDGVGAPEYGRHKHKAAVPKRRAPNPRVALMIRGKIHRLLQGSGEQASHNPGPYYDGILEEDEEEEKEGPEPDLRICASQRERYGGASEVANGQVAKEHTALASMDYVGEVELNREGCVRIPCTLQHSSSAQQPLRMPKQAMSDFNGSRFLEEMGSDSGTPFSYNSARVDRIVEEDEEEEEEEESSAIVEHILKELRGINKIQAEISDLRQYLSFVRGSVDEVSSCVEAVLMEIEGIRSGTKPATDSWPGAVGHNEGPSTLYHEQCSSSYNTRMDKPNKAESSSTASDYRSEELSVHDSQYKMALNQLLDVRRFGSSYEAMCTSSNVDSPNPDVHGPPELEMFNQSSDIHPGIRVRKLSFGYLERQDGQDPAPSTSSLSSGHSSKSESDHHDRMESGCPGAAPECHGWNQMGLPRSTSGDTGWSEEECYFRQASFEDGDGCIEEGQTWEGCRDEEAGSTLGRSSACSSEHLSFVSSCHYNSPASTGSREEWLGSKRRAHTNETQAMGRSAKDLILECGGSAHYNPAVMYESEIEDYANSGDVSHEITGTAINQNRNNALSSDHPSYHQALLMEHSHSEGAAQQAPTLEKVERGVAISDPSVSSFAPDPTDACNAGFTVKRFGRAVLDFKSVLRVALKKLEGSQSPGDKTEVPLASSPSSETLIVTPCAATPDGGSVVPEGICSSPILTDLTCTESESVAQPACEVFQEQGTDPPEELESAGADPPYSVALASSPQDGSPPPCVVPESVPPTAEDPAQHEEENVLQPPEEIPLDADVKIPKGVGAEISENVGTDSTESVSADMNAEAGADTSADATETENSEDANVDSILVDQGEETDCPQEMSQRDVRRLKCMRTFQQILREKRETRRNLTLITMSTFSEDDFNPEASQEEDQSQENGDPGRQALAKPGGGGTFGIDSMPDLRKRKHIPLVSEVAMSLVQSRKAISHGISRALAARSSLKDEELKSHVYKKTLQALIYPISCTTPHNFEVWTATTPTYCYECEGLLWGIARQGLRCAECGVKCHEKCQELLNADCLQRAAEKSSKTGAEDRTQHIITAMKDRMKIRERNKPEIFETIRTIFGITKLLHAQQMKTIKQAVLDGTSKWSAKITITVVSAQGLQAKDRTGTSDPYVTVQVGKTKKRTKTIYGNLNPVWEEKFHFECHNSSDRIKVRVWDEDDDIKSRVKQRLKRESDDFLGQSIIEVRTLSGEMDVWYNMEKRTDKSAVSGALRLQISVEIKGEEKVAPYHVQYTCLHENIFHYLTETEGQGVPKIPVARGDDAWKVYFDEIEQDIVDEFAIRYGIESIYQAMTHFSCLSSKYMLPALPAIMSTLLANINAFFAHPTSANNVSACDRFAASNFGKDRFVKLLDQLHNSLRIDLSTYRNNFSASSKPRLADLKSTVDLLTSITFFRMKVLELQNPPRAAHVVRDCVKACLNSTYEYIFNNCQELYNRQFQPAVEPEKPKEEKKKEEKNESDSDEEEEEEKKEKEKEEEKAPPEEPGPSIQNLDFWPKLITLIVSIIEEDKTAYTPVINQFSQEMNVGKVSAEVMWMLFAQDMKYALEVFDRIDHNRWKNAPVTIHIRRLDFYAEHENHKLCRSADYMNLHFKVKWLYNEYVKDLPAFQDSVPEYPAWFLQFVLQWLAENEDVSMDFMHGALERDKREGFQATSEHALFSSSVVDIFTQLNQSFEIIKKLDCPDPVVMGHYNRRFAKTITKVLLQYCAILSKSFPSYCEKEKIPCVLMNNVQQMRVLLEKMFEFMGAKQEKEKEKQEDGGSKQKEAAANTKKLDPEAAEILNDLQLKLNTVLDNLSAMFGKSFQARIHGFMRQVAELLYQIKGPLNANARNSAEADADNVLRPLMEFLDANLSIFADMCEKTVLKRVLKDLWRIVLTSMEKTIVLPQSNESLGAQLLTAATKLSNLKGGGEAKSLSPRHCAIMEVGLDTIKAFFHAGGNGLKKAYLEKSSELSSLRYALSLYTQTTDALIKTFVSTQHAQVHNGMGIRIVPNEKVRPDRPSGVERPVGEAIIQVDMTPPAGSGEQKFSVKVIAINDMKWQTSGMFRPFVEVNLVGPLLTDKKRKFQTKSKNNSWSAKYSETFPFVLGRGTSAEFYEVQITVRDYCFGRADRVVGVAVVQLRDVADRRSCVCWCPLGPRVGMDETGVTALRILSQRPNDEVAKEFVKLKSEIRPAEEGR</sequence>
<evidence type="ECO:0000256" key="1">
    <source>
        <dbReference type="ARBA" id="ARBA00022483"/>
    </source>
</evidence>
<feature type="domain" description="MHD1" evidence="10">
    <location>
        <begin position="1594"/>
        <end position="1734"/>
    </location>
</feature>
<evidence type="ECO:0000313" key="12">
    <source>
        <dbReference type="Proteomes" id="UP000515152"/>
    </source>
</evidence>
<dbReference type="GO" id="GO:0005543">
    <property type="term" value="F:phospholipid binding"/>
    <property type="evidence" value="ECO:0007669"/>
    <property type="project" value="InterPro"/>
</dbReference>
<dbReference type="GO" id="GO:0019992">
    <property type="term" value="F:diacylglycerol binding"/>
    <property type="evidence" value="ECO:0007669"/>
    <property type="project" value="InterPro"/>
</dbReference>
<dbReference type="GO" id="GO:0035249">
    <property type="term" value="P:synaptic transmission, glutamatergic"/>
    <property type="evidence" value="ECO:0007669"/>
    <property type="project" value="TreeGrafter"/>
</dbReference>
<feature type="region of interest" description="Disordered" evidence="7">
    <location>
        <begin position="1"/>
        <end position="30"/>
    </location>
</feature>
<feature type="compositionally biased region" description="Low complexity" evidence="7">
    <location>
        <begin position="383"/>
        <end position="392"/>
    </location>
</feature>
<dbReference type="PROSITE" id="PS51258">
    <property type="entry name" value="MHD1"/>
    <property type="match status" value="1"/>
</dbReference>
<dbReference type="GO" id="GO:0030672">
    <property type="term" value="C:synaptic vesicle membrane"/>
    <property type="evidence" value="ECO:0007669"/>
    <property type="project" value="TreeGrafter"/>
</dbReference>
<dbReference type="SMART" id="SM01145">
    <property type="entry name" value="DUF1041"/>
    <property type="match status" value="1"/>
</dbReference>
<evidence type="ECO:0000256" key="4">
    <source>
        <dbReference type="ARBA" id="ARBA00022771"/>
    </source>
</evidence>
<protein>
    <submittedName>
        <fullName evidence="13">Protein unc-13 homolog B isoform X6</fullName>
    </submittedName>
</protein>
<feature type="region of interest" description="Disordered" evidence="7">
    <location>
        <begin position="1773"/>
        <end position="1795"/>
    </location>
</feature>
<dbReference type="PANTHER" id="PTHR10480">
    <property type="entry name" value="PROTEIN UNC-13 HOMOLOG"/>
    <property type="match status" value="1"/>
</dbReference>
<dbReference type="InterPro" id="IPR027080">
    <property type="entry name" value="Unc-13"/>
</dbReference>
<feature type="region of interest" description="Disordered" evidence="7">
    <location>
        <begin position="250"/>
        <end position="305"/>
    </location>
</feature>
<evidence type="ECO:0000259" key="11">
    <source>
        <dbReference type="PROSITE" id="PS51259"/>
    </source>
</evidence>
<dbReference type="CTD" id="100535393"/>
<dbReference type="FunFam" id="1.10.357.50:FF:000001">
    <property type="entry name" value="Protein unc-13 homolog B"/>
    <property type="match status" value="1"/>
</dbReference>
<dbReference type="GO" id="GO:0016081">
    <property type="term" value="P:synaptic vesicle docking"/>
    <property type="evidence" value="ECO:0007669"/>
    <property type="project" value="TreeGrafter"/>
</dbReference>
<evidence type="ECO:0000259" key="8">
    <source>
        <dbReference type="PROSITE" id="PS50004"/>
    </source>
</evidence>
<accession>A0A6P8FJJ5</accession>
<proteinExistence type="predicted"/>
<dbReference type="CDD" id="cd04027">
    <property type="entry name" value="C2B_Munc13"/>
    <property type="match status" value="1"/>
</dbReference>
<keyword evidence="6" id="KW-0106">Calcium</keyword>
<evidence type="ECO:0000256" key="6">
    <source>
        <dbReference type="ARBA" id="ARBA00022837"/>
    </source>
</evidence>
<feature type="domain" description="C2" evidence="8">
    <location>
        <begin position="1100"/>
        <end position="1224"/>
    </location>
</feature>
<dbReference type="InterPro" id="IPR002219">
    <property type="entry name" value="PKC_DAG/PE"/>
</dbReference>
<feature type="region of interest" description="Disordered" evidence="7">
    <location>
        <begin position="374"/>
        <end position="411"/>
    </location>
</feature>
<feature type="compositionally biased region" description="Acidic residues" evidence="7">
    <location>
        <begin position="824"/>
        <end position="833"/>
    </location>
</feature>
<dbReference type="Pfam" id="PF00168">
    <property type="entry name" value="C2"/>
    <property type="match status" value="2"/>
</dbReference>
<dbReference type="GO" id="GO:0005516">
    <property type="term" value="F:calmodulin binding"/>
    <property type="evidence" value="ECO:0007669"/>
    <property type="project" value="TreeGrafter"/>
</dbReference>
<reference evidence="13" key="1">
    <citation type="submission" date="2025-08" db="UniProtKB">
        <authorList>
            <consortium name="RefSeq"/>
        </authorList>
    </citation>
    <scope>IDENTIFICATION</scope>
</reference>
<dbReference type="InterPro" id="IPR000008">
    <property type="entry name" value="C2_dom"/>
</dbReference>
<name>A0A6P8FJJ5_CLUHA</name>
<feature type="domain" description="MHD2" evidence="11">
    <location>
        <begin position="1862"/>
        <end position="1997"/>
    </location>
</feature>
<dbReference type="FunFam" id="2.60.40.150:FF:000014">
    <property type="entry name" value="protein unc-13 homolog B"/>
    <property type="match status" value="1"/>
</dbReference>
<evidence type="ECO:0000256" key="2">
    <source>
        <dbReference type="ARBA" id="ARBA00022723"/>
    </source>
</evidence>
<evidence type="ECO:0000259" key="9">
    <source>
        <dbReference type="PROSITE" id="PS50081"/>
    </source>
</evidence>
<keyword evidence="3" id="KW-0677">Repeat</keyword>
<dbReference type="SMART" id="SM00239">
    <property type="entry name" value="C2"/>
    <property type="match status" value="2"/>
</dbReference>
<keyword evidence="1" id="KW-0268">Exocytosis</keyword>
<feature type="compositionally biased region" description="Basic and acidic residues" evidence="7">
    <location>
        <begin position="1495"/>
        <end position="1507"/>
    </location>
</feature>
<keyword evidence="12" id="KW-1185">Reference proteome</keyword>
<dbReference type="InterPro" id="IPR037302">
    <property type="entry name" value="Unc-13_C2B"/>
</dbReference>
<feature type="compositionally biased region" description="Basic and acidic residues" evidence="7">
    <location>
        <begin position="393"/>
        <end position="404"/>
    </location>
</feature>
<dbReference type="GO" id="GO:0005509">
    <property type="term" value="F:calcium ion binding"/>
    <property type="evidence" value="ECO:0007669"/>
    <property type="project" value="InterPro"/>
</dbReference>
<dbReference type="GO" id="GO:0043195">
    <property type="term" value="C:terminal bouton"/>
    <property type="evidence" value="ECO:0007669"/>
    <property type="project" value="TreeGrafter"/>
</dbReference>
<feature type="region of interest" description="Disordered" evidence="7">
    <location>
        <begin position="1467"/>
        <end position="1516"/>
    </location>
</feature>
<dbReference type="GO" id="GO:0042734">
    <property type="term" value="C:presynaptic membrane"/>
    <property type="evidence" value="ECO:0007669"/>
    <property type="project" value="TreeGrafter"/>
</dbReference>
<dbReference type="InterPro" id="IPR014772">
    <property type="entry name" value="Munc13_dom-2"/>
</dbReference>
<feature type="compositionally biased region" description="Acidic residues" evidence="7">
    <location>
        <begin position="888"/>
        <end position="903"/>
    </location>
</feature>
<dbReference type="SMART" id="SM00109">
    <property type="entry name" value="C1"/>
    <property type="match status" value="1"/>
</dbReference>
<feature type="region of interest" description="Disordered" evidence="7">
    <location>
        <begin position="885"/>
        <end position="928"/>
    </location>
</feature>
<dbReference type="GO" id="GO:0016082">
    <property type="term" value="P:synaptic vesicle priming"/>
    <property type="evidence" value="ECO:0007669"/>
    <property type="project" value="TreeGrafter"/>
</dbReference>
<feature type="compositionally biased region" description="Basic residues" evidence="7">
    <location>
        <begin position="20"/>
        <end position="30"/>
    </location>
</feature>
<evidence type="ECO:0000256" key="3">
    <source>
        <dbReference type="ARBA" id="ARBA00022737"/>
    </source>
</evidence>
<dbReference type="PANTHER" id="PTHR10480:SF14">
    <property type="entry name" value="PROTEIN UNC-13 HOMOLOG B-LIKE"/>
    <property type="match status" value="1"/>
</dbReference>